<dbReference type="AlphaFoldDB" id="B0KFF1"/>
<dbReference type="Proteomes" id="UP000002157">
    <property type="component" value="Chromosome"/>
</dbReference>
<sequence length="75" mass="8072">MQRRYVVVPAVSVEKETFPRRVGFPSAAGEGYDLYDTEGKIRLSLSIPTRAEADYECSLRNDDQGSGGSCAAGIG</sequence>
<evidence type="ECO:0000313" key="2">
    <source>
        <dbReference type="Proteomes" id="UP000002157"/>
    </source>
</evidence>
<dbReference type="EMBL" id="CP000926">
    <property type="protein sequence ID" value="ABY98874.1"/>
    <property type="molecule type" value="Genomic_DNA"/>
</dbReference>
<proteinExistence type="predicted"/>
<dbReference type="RefSeq" id="WP_012272604.1">
    <property type="nucleotide sequence ID" value="NC_010322.1"/>
</dbReference>
<gene>
    <name evidence="1" type="ordered locus">PputGB1_2982</name>
</gene>
<name>B0KFF1_PSEPG</name>
<dbReference type="HOGENOM" id="CLU_198337_0_0_6"/>
<organism evidence="1 2">
    <name type="scientific">Pseudomonas putida (strain GB-1)</name>
    <dbReference type="NCBI Taxonomy" id="76869"/>
    <lineage>
        <taxon>Bacteria</taxon>
        <taxon>Pseudomonadati</taxon>
        <taxon>Pseudomonadota</taxon>
        <taxon>Gammaproteobacteria</taxon>
        <taxon>Pseudomonadales</taxon>
        <taxon>Pseudomonadaceae</taxon>
        <taxon>Pseudomonas</taxon>
    </lineage>
</organism>
<dbReference type="KEGG" id="ppg:PputGB1_2982"/>
<protein>
    <submittedName>
        <fullName evidence="1">Uncharacterized protein</fullName>
    </submittedName>
</protein>
<reference evidence="1 2" key="1">
    <citation type="submission" date="2008-01" db="EMBL/GenBank/DDBJ databases">
        <title>Complete sequence of Pseudomonas putida GB-1.</title>
        <authorList>
            <consortium name="US DOE Joint Genome Institute"/>
            <person name="Copeland A."/>
            <person name="Lucas S."/>
            <person name="Lapidus A."/>
            <person name="Barry K."/>
            <person name="Glavina del Rio T."/>
            <person name="Dalin E."/>
            <person name="Tice H."/>
            <person name="Pitluck S."/>
            <person name="Bruce D."/>
            <person name="Goodwin L."/>
            <person name="Chertkov O."/>
            <person name="Brettin T."/>
            <person name="Detter J.C."/>
            <person name="Han C."/>
            <person name="Kuske C.R."/>
            <person name="Schmutz J."/>
            <person name="Larimer F."/>
            <person name="Land M."/>
            <person name="Hauser L."/>
            <person name="Kyrpides N."/>
            <person name="Kim E."/>
            <person name="McCarthy J.K."/>
            <person name="Richardson P."/>
        </authorList>
    </citation>
    <scope>NUCLEOTIDE SEQUENCE [LARGE SCALE GENOMIC DNA]</scope>
    <source>
        <strain evidence="1 2">GB-1</strain>
    </source>
</reference>
<accession>B0KFF1</accession>
<evidence type="ECO:0000313" key="1">
    <source>
        <dbReference type="EMBL" id="ABY98874.1"/>
    </source>
</evidence>